<dbReference type="Proteomes" id="UP001378960">
    <property type="component" value="Unassembled WGS sequence"/>
</dbReference>
<feature type="region of interest" description="Disordered" evidence="1">
    <location>
        <begin position="94"/>
        <end position="113"/>
    </location>
</feature>
<keyword evidence="2" id="KW-0472">Membrane</keyword>
<comment type="caution">
    <text evidence="3">The sequence shown here is derived from an EMBL/GenBank/DDBJ whole genome shotgun (WGS) entry which is preliminary data.</text>
</comment>
<proteinExistence type="predicted"/>
<dbReference type="EMBL" id="BTGB01000009">
    <property type="protein sequence ID" value="GMM48694.1"/>
    <property type="molecule type" value="Genomic_DNA"/>
</dbReference>
<organism evidence="3 4">
    <name type="scientific">Pichia kluyveri</name>
    <name type="common">Yeast</name>
    <dbReference type="NCBI Taxonomy" id="36015"/>
    <lineage>
        <taxon>Eukaryota</taxon>
        <taxon>Fungi</taxon>
        <taxon>Dikarya</taxon>
        <taxon>Ascomycota</taxon>
        <taxon>Saccharomycotina</taxon>
        <taxon>Pichiomycetes</taxon>
        <taxon>Pichiales</taxon>
        <taxon>Pichiaceae</taxon>
        <taxon>Pichia</taxon>
    </lineage>
</organism>
<evidence type="ECO:0000313" key="3">
    <source>
        <dbReference type="EMBL" id="GMM48694.1"/>
    </source>
</evidence>
<sequence length="355" mass="41104">MDIDIYIEPDRKYNFIRTTASARSTCSSLFEKGPETLSMISTDSMHGIGSKNPGLYHLSNLKMINEENTEKTYSQYEPVNNILQKLFVDKMTHNKLNSNDGTDNHNDNNTSTKNECDKSYFEYWSMTDEHVQILQMLEPLIIQDQSTLFETCRLVCNISNDLNHIINNEIPLIETNIDPNLISSFNSLSTFFQTLQRNVKYLLFKDIVSNSYPIHSLVNNCFIEMYGKRNSFIKGINIPFDFDITETPTLLKYYKRIHSFETLLPFSALSTSKSSIEEAHRFAQRIQKAIKDNARQRSRYQLISQFINHSIEICCHLPEHVFELLIILPFVCLCCIIFSLTKGRNNTVLSEQAQL</sequence>
<keyword evidence="2" id="KW-1133">Transmembrane helix</keyword>
<keyword evidence="2" id="KW-0812">Transmembrane</keyword>
<evidence type="ECO:0000256" key="2">
    <source>
        <dbReference type="SAM" id="Phobius"/>
    </source>
</evidence>
<feature type="transmembrane region" description="Helical" evidence="2">
    <location>
        <begin position="321"/>
        <end position="340"/>
    </location>
</feature>
<keyword evidence="4" id="KW-1185">Reference proteome</keyword>
<dbReference type="AlphaFoldDB" id="A0AAV5RDL2"/>
<evidence type="ECO:0000256" key="1">
    <source>
        <dbReference type="SAM" id="MobiDB-lite"/>
    </source>
</evidence>
<name>A0AAV5RDL2_PICKL</name>
<accession>A0AAV5RDL2</accession>
<evidence type="ECO:0000313" key="4">
    <source>
        <dbReference type="Proteomes" id="UP001378960"/>
    </source>
</evidence>
<protein>
    <submittedName>
        <fullName evidence="3">Uncharacterized protein</fullName>
    </submittedName>
</protein>
<reference evidence="3 4" key="1">
    <citation type="journal article" date="2023" name="Elife">
        <title>Identification of key yeast species and microbe-microbe interactions impacting larval growth of Drosophila in the wild.</title>
        <authorList>
            <person name="Mure A."/>
            <person name="Sugiura Y."/>
            <person name="Maeda R."/>
            <person name="Honda K."/>
            <person name="Sakurai N."/>
            <person name="Takahashi Y."/>
            <person name="Watada M."/>
            <person name="Katoh T."/>
            <person name="Gotoh A."/>
            <person name="Gotoh Y."/>
            <person name="Taniguchi I."/>
            <person name="Nakamura K."/>
            <person name="Hayashi T."/>
            <person name="Katayama T."/>
            <person name="Uemura T."/>
            <person name="Hattori Y."/>
        </authorList>
    </citation>
    <scope>NUCLEOTIDE SEQUENCE [LARGE SCALE GENOMIC DNA]</scope>
    <source>
        <strain evidence="3 4">PK-24</strain>
    </source>
</reference>
<gene>
    <name evidence="3" type="ORF">DAPK24_052920</name>
</gene>
<feature type="compositionally biased region" description="Low complexity" evidence="1">
    <location>
        <begin position="97"/>
        <end position="113"/>
    </location>
</feature>